<evidence type="ECO:0000259" key="7">
    <source>
        <dbReference type="PROSITE" id="PS50922"/>
    </source>
</evidence>
<evidence type="ECO:0000313" key="9">
    <source>
        <dbReference type="Proteomes" id="UP000583929"/>
    </source>
</evidence>
<accession>A0A7J6F0Q7</accession>
<dbReference type="Proteomes" id="UP000583929">
    <property type="component" value="Unassembled WGS sequence"/>
</dbReference>
<dbReference type="InterPro" id="IPR006634">
    <property type="entry name" value="TLC-dom"/>
</dbReference>
<organism evidence="8 9">
    <name type="scientific">Cannabis sativa</name>
    <name type="common">Hemp</name>
    <name type="synonym">Marijuana</name>
    <dbReference type="NCBI Taxonomy" id="3483"/>
    <lineage>
        <taxon>Eukaryota</taxon>
        <taxon>Viridiplantae</taxon>
        <taxon>Streptophyta</taxon>
        <taxon>Embryophyta</taxon>
        <taxon>Tracheophyta</taxon>
        <taxon>Spermatophyta</taxon>
        <taxon>Magnoliopsida</taxon>
        <taxon>eudicotyledons</taxon>
        <taxon>Gunneridae</taxon>
        <taxon>Pentapetalae</taxon>
        <taxon>rosids</taxon>
        <taxon>fabids</taxon>
        <taxon>Rosales</taxon>
        <taxon>Cannabaceae</taxon>
        <taxon>Cannabis</taxon>
    </lineage>
</organism>
<dbReference type="PROSITE" id="PS50922">
    <property type="entry name" value="TLC"/>
    <property type="match status" value="2"/>
</dbReference>
<keyword evidence="9" id="KW-1185">Reference proteome</keyword>
<dbReference type="Pfam" id="PF03798">
    <property type="entry name" value="TRAM_LAG1_CLN8"/>
    <property type="match status" value="2"/>
</dbReference>
<keyword evidence="2 5" id="KW-0812">Transmembrane</keyword>
<feature type="domain" description="TLC" evidence="7">
    <location>
        <begin position="30"/>
        <end position="219"/>
    </location>
</feature>
<evidence type="ECO:0000256" key="3">
    <source>
        <dbReference type="ARBA" id="ARBA00022989"/>
    </source>
</evidence>
<keyword evidence="4 5" id="KW-0472">Membrane</keyword>
<comment type="subcellular location">
    <subcellularLocation>
        <location evidence="1">Membrane</location>
        <topology evidence="1">Multi-pass membrane protein</topology>
    </subcellularLocation>
</comment>
<evidence type="ECO:0000313" key="8">
    <source>
        <dbReference type="EMBL" id="KAF4364175.1"/>
    </source>
</evidence>
<evidence type="ECO:0000256" key="5">
    <source>
        <dbReference type="PROSITE-ProRule" id="PRU00205"/>
    </source>
</evidence>
<feature type="transmembrane region" description="Helical" evidence="6">
    <location>
        <begin position="6"/>
        <end position="24"/>
    </location>
</feature>
<proteinExistence type="predicted"/>
<feature type="transmembrane region" description="Helical" evidence="6">
    <location>
        <begin position="361"/>
        <end position="381"/>
    </location>
</feature>
<dbReference type="PANTHER" id="PTHR31898:SF1">
    <property type="entry name" value="TLC DOMAIN-CONTAINING PROTEIN 5"/>
    <property type="match status" value="1"/>
</dbReference>
<feature type="transmembrane region" description="Helical" evidence="6">
    <location>
        <begin position="212"/>
        <end position="231"/>
    </location>
</feature>
<protein>
    <recommendedName>
        <fullName evidence="7">TLC domain-containing protein</fullName>
    </recommendedName>
</protein>
<sequence length="432" mass="47591">MEEICIRDLVVVGVISWSVGFVLIRKTFPNRSFEFSNRLVSTIHAIVAVTLASLSVQDWKCPLCPMASTSSPKQMRTLAISLSYLIYDLICCLFDKKISIDNSVHHLVSIIGIGAGLAYAKCGSEMVAALWLTEISSPFLHLREVLKELGYRNTDLNLVADISFAVIFTIARMVGGPYLAYVTLTSKNPLIIQVMAVGLQLKKKMEDQVKNVVMVGVISWSISFMLIRNILPNRSFGFCNRLVSSMHAILAVILASLSVEDWNCPVCPVASNSSSKQVTTLAVTLSYLIYDLICCQFDKQFSLDNTIHHLVSIVGIGAGLAYGKSGSELVAALWVSELSTPFLHLRELVKELGYKDTDLNLAADISFAVVFSVARMVLGSYVTCVTVVANNPLVIQAMAVGLLLLSAFWFFKIVRMVKYKLKRRSSTNTKHA</sequence>
<dbReference type="PANTHER" id="PTHR31898">
    <property type="entry name" value="TRANSMEMBRANE PROTEIN 136"/>
    <property type="match status" value="1"/>
</dbReference>
<feature type="domain" description="TLC" evidence="7">
    <location>
        <begin position="233"/>
        <end position="422"/>
    </location>
</feature>
<dbReference type="GO" id="GO:0016020">
    <property type="term" value="C:membrane"/>
    <property type="evidence" value="ECO:0007669"/>
    <property type="project" value="UniProtKB-SubCell"/>
</dbReference>
<comment type="caution">
    <text evidence="8">The sequence shown here is derived from an EMBL/GenBank/DDBJ whole genome shotgun (WGS) entry which is preliminary data.</text>
</comment>
<dbReference type="AlphaFoldDB" id="A0A7J6F0Q7"/>
<dbReference type="EMBL" id="JAATIQ010000285">
    <property type="protein sequence ID" value="KAF4364175.1"/>
    <property type="molecule type" value="Genomic_DNA"/>
</dbReference>
<evidence type="ECO:0000256" key="6">
    <source>
        <dbReference type="SAM" id="Phobius"/>
    </source>
</evidence>
<evidence type="ECO:0000256" key="1">
    <source>
        <dbReference type="ARBA" id="ARBA00004141"/>
    </source>
</evidence>
<name>A0A7J6F0Q7_CANSA</name>
<evidence type="ECO:0000256" key="4">
    <source>
        <dbReference type="ARBA" id="ARBA00023136"/>
    </source>
</evidence>
<evidence type="ECO:0000256" key="2">
    <source>
        <dbReference type="ARBA" id="ARBA00022692"/>
    </source>
</evidence>
<feature type="transmembrane region" description="Helical" evidence="6">
    <location>
        <begin position="36"/>
        <end position="56"/>
    </location>
</feature>
<dbReference type="SMART" id="SM00724">
    <property type="entry name" value="TLC"/>
    <property type="match status" value="2"/>
</dbReference>
<keyword evidence="3 6" id="KW-1133">Transmembrane helix</keyword>
<feature type="transmembrane region" description="Helical" evidence="6">
    <location>
        <begin position="393"/>
        <end position="414"/>
    </location>
</feature>
<feature type="transmembrane region" description="Helical" evidence="6">
    <location>
        <begin position="76"/>
        <end position="94"/>
    </location>
</feature>
<reference evidence="8 9" key="1">
    <citation type="journal article" date="2020" name="bioRxiv">
        <title>Sequence and annotation of 42 cannabis genomes reveals extensive copy number variation in cannabinoid synthesis and pathogen resistance genes.</title>
        <authorList>
            <person name="Mckernan K.J."/>
            <person name="Helbert Y."/>
            <person name="Kane L.T."/>
            <person name="Ebling H."/>
            <person name="Zhang L."/>
            <person name="Liu B."/>
            <person name="Eaton Z."/>
            <person name="Mclaughlin S."/>
            <person name="Kingan S."/>
            <person name="Baybayan P."/>
            <person name="Concepcion G."/>
            <person name="Jordan M."/>
            <person name="Riva A."/>
            <person name="Barbazuk W."/>
            <person name="Harkins T."/>
        </authorList>
    </citation>
    <scope>NUCLEOTIDE SEQUENCE [LARGE SCALE GENOMIC DNA]</scope>
    <source>
        <strain evidence="9">cv. Jamaican Lion 4</strain>
        <tissue evidence="8">Leaf</tissue>
    </source>
</reference>
<dbReference type="InterPro" id="IPR042512">
    <property type="entry name" value="TLCD5"/>
</dbReference>
<gene>
    <name evidence="8" type="ORF">G4B88_029152</name>
</gene>
<feature type="transmembrane region" description="Helical" evidence="6">
    <location>
        <begin position="158"/>
        <end position="180"/>
    </location>
</feature>